<reference evidence="4" key="1">
    <citation type="submission" date="2023-06" db="EMBL/GenBank/DDBJ databases">
        <authorList>
            <person name="Delattre M."/>
        </authorList>
    </citation>
    <scope>NUCLEOTIDE SEQUENCE</scope>
    <source>
        <strain evidence="4">AF72</strain>
    </source>
</reference>
<evidence type="ECO:0000256" key="2">
    <source>
        <dbReference type="SAM" id="SignalP"/>
    </source>
</evidence>
<feature type="domain" description="C-type lectin" evidence="3">
    <location>
        <begin position="354"/>
        <end position="460"/>
    </location>
</feature>
<evidence type="ECO:0000313" key="5">
    <source>
        <dbReference type="Proteomes" id="UP001177023"/>
    </source>
</evidence>
<feature type="signal peptide" evidence="2">
    <location>
        <begin position="1"/>
        <end position="17"/>
    </location>
</feature>
<dbReference type="CDD" id="cd00037">
    <property type="entry name" value="CLECT"/>
    <property type="match status" value="1"/>
</dbReference>
<organism evidence="4 5">
    <name type="scientific">Mesorhabditis spiculigera</name>
    <dbReference type="NCBI Taxonomy" id="96644"/>
    <lineage>
        <taxon>Eukaryota</taxon>
        <taxon>Metazoa</taxon>
        <taxon>Ecdysozoa</taxon>
        <taxon>Nematoda</taxon>
        <taxon>Chromadorea</taxon>
        <taxon>Rhabditida</taxon>
        <taxon>Rhabditina</taxon>
        <taxon>Rhabditomorpha</taxon>
        <taxon>Rhabditoidea</taxon>
        <taxon>Rhabditidae</taxon>
        <taxon>Mesorhabditinae</taxon>
        <taxon>Mesorhabditis</taxon>
    </lineage>
</organism>
<dbReference type="InterPro" id="IPR016187">
    <property type="entry name" value="CTDL_fold"/>
</dbReference>
<sequence>MLRAITFVLLALPLALSTFCPEGSVEYGDNYECILAVDADATYDSAQKTCQALGGHLIQLGDAFENAFANSQKTQVLGGQEAFIGVKRTDGMWRYADGSNLTYAKWADAPPWQIGEDCGILRSTDAYWDARPCATRLPFICSFGDHACPEGWHRYKETGDCYYTPMGIAWTTWRNITFDLGEYICSLLYRANLVSIHSEHENQFVQNLTAIAMASFPHHCSYYETVIGLNVTTWTDGSPFDYDLRVLNTSSTFALRDPACGSPYWEGASYNAAHSSFMCKNSQKTQVLKNRDVYIGVRRQDGTWKYGDGSMMNFTKWQGSPPTQVGYDCGIMQATTTYWTASPCTTKRPFICSFSDHRATYGTAGRICSLGGRLIQPMSNDENLMAGLQNAAELGGQATYIGVERIDGTWYYADGTELKYQNWKSPAEINNPDHGCVVLNSSDFFWYSADCLGKRAFICTTPDQARVCLPGWTYFPMTGYCYYTQMAMNWNPTPQLNFTTAEAVCANEGSHLVSIHSDAENQFVADLLSSAMSTYQHDCDARLQTVIGLSHSKWTDGSAFDYNTGLGMADSYGMSDPACQSTSWSGWNATQLYANYVCKKRAHMLTAF</sequence>
<dbReference type="InterPro" id="IPR016186">
    <property type="entry name" value="C-type_lectin-like/link_sf"/>
</dbReference>
<dbReference type="AlphaFoldDB" id="A0AA36CFY1"/>
<dbReference type="PROSITE" id="PS50041">
    <property type="entry name" value="C_TYPE_LECTIN_2"/>
    <property type="match status" value="4"/>
</dbReference>
<gene>
    <name evidence="4" type="ORF">MSPICULIGERA_LOCUS6291</name>
</gene>
<feature type="non-terminal residue" evidence="4">
    <location>
        <position position="1"/>
    </location>
</feature>
<feature type="chain" id="PRO_5041276463" description="C-type lectin domain-containing protein" evidence="2">
    <location>
        <begin position="18"/>
        <end position="608"/>
    </location>
</feature>
<comment type="caution">
    <text evidence="4">The sequence shown here is derived from an EMBL/GenBank/DDBJ whole genome shotgun (WGS) entry which is preliminary data.</text>
</comment>
<feature type="domain" description="C-type lectin" evidence="3">
    <location>
        <begin position="29"/>
        <end position="142"/>
    </location>
</feature>
<dbReference type="Gene3D" id="3.10.100.10">
    <property type="entry name" value="Mannose-Binding Protein A, subunit A"/>
    <property type="match status" value="5"/>
</dbReference>
<dbReference type="EMBL" id="CATQJA010001558">
    <property type="protein sequence ID" value="CAJ0567752.1"/>
    <property type="molecule type" value="Genomic_DNA"/>
</dbReference>
<dbReference type="InterPro" id="IPR018378">
    <property type="entry name" value="C-type_lectin_CS"/>
</dbReference>
<dbReference type="PROSITE" id="PS00615">
    <property type="entry name" value="C_TYPE_LECTIN_1"/>
    <property type="match status" value="1"/>
</dbReference>
<feature type="domain" description="C-type lectin" evidence="3">
    <location>
        <begin position="477"/>
        <end position="588"/>
    </location>
</feature>
<dbReference type="Proteomes" id="UP001177023">
    <property type="component" value="Unassembled WGS sequence"/>
</dbReference>
<keyword evidence="2" id="KW-0732">Signal</keyword>
<dbReference type="Pfam" id="PF00059">
    <property type="entry name" value="Lectin_C"/>
    <property type="match status" value="4"/>
</dbReference>
<dbReference type="PANTHER" id="PTHR22803">
    <property type="entry name" value="MANNOSE, PHOSPHOLIPASE, LECTIN RECEPTOR RELATED"/>
    <property type="match status" value="1"/>
</dbReference>
<protein>
    <recommendedName>
        <fullName evidence="3">C-type lectin domain-containing protein</fullName>
    </recommendedName>
</protein>
<dbReference type="InterPro" id="IPR001304">
    <property type="entry name" value="C-type_lectin-like"/>
</dbReference>
<proteinExistence type="predicted"/>
<accession>A0AA36CFY1</accession>
<keyword evidence="1" id="KW-1015">Disulfide bond</keyword>
<feature type="domain" description="C-type lectin" evidence="3">
    <location>
        <begin position="260"/>
        <end position="353"/>
    </location>
</feature>
<evidence type="ECO:0000259" key="3">
    <source>
        <dbReference type="PROSITE" id="PS50041"/>
    </source>
</evidence>
<dbReference type="SUPFAM" id="SSF56436">
    <property type="entry name" value="C-type lectin-like"/>
    <property type="match status" value="5"/>
</dbReference>
<dbReference type="SMART" id="SM00034">
    <property type="entry name" value="CLECT"/>
    <property type="match status" value="4"/>
</dbReference>
<keyword evidence="5" id="KW-1185">Reference proteome</keyword>
<evidence type="ECO:0000256" key="1">
    <source>
        <dbReference type="ARBA" id="ARBA00023157"/>
    </source>
</evidence>
<evidence type="ECO:0000313" key="4">
    <source>
        <dbReference type="EMBL" id="CAJ0567752.1"/>
    </source>
</evidence>
<dbReference type="InterPro" id="IPR050111">
    <property type="entry name" value="C-type_lectin/snaclec_domain"/>
</dbReference>
<name>A0AA36CFY1_9BILA</name>